<dbReference type="InterPro" id="IPR013525">
    <property type="entry name" value="ABC2_TM"/>
</dbReference>
<feature type="transmembrane region" description="Helical" evidence="7">
    <location>
        <begin position="96"/>
        <end position="116"/>
    </location>
</feature>
<dbReference type="GO" id="GO:0140359">
    <property type="term" value="F:ABC-type transporter activity"/>
    <property type="evidence" value="ECO:0007669"/>
    <property type="project" value="InterPro"/>
</dbReference>
<evidence type="ECO:0000256" key="5">
    <source>
        <dbReference type="ARBA" id="ARBA00023136"/>
    </source>
</evidence>
<dbReference type="AlphaFoldDB" id="A0A8X6QUH6"/>
<sequence length="352" mass="40052">NDAPSLWSVSQESVDPQGSDLLGMEDDKKMNSVYSKVDTRDDDDSGRSSWSEVSSSAFSSEMDLNEENKWPTSFRTQLTVLTARNFKEARKRMLSLLNWVQTLALSLITGAVWFQIKRTEENIFNMLGYKFFVITYWMLFSLFGALMSFPPEREVVYKERISGAYRLSAYYISKMCGELSLVATLPTVFFAISYPMMGCSSFEGYIFMWLNLMLSTLVSQSVGLFIGALCIDLQKAVTASALFSLSTMLFGGFYASELAPSLSWVPYTSIVHYAYQNMQIIHFQYGEPIRCAANNSAYESCRRENSTGFISPEELIGEDALPLWANTVILFLYLVAFRLVGYYVLRFVRRPR</sequence>
<evidence type="ECO:0000256" key="4">
    <source>
        <dbReference type="ARBA" id="ARBA00022989"/>
    </source>
</evidence>
<feature type="transmembrane region" description="Helical" evidence="7">
    <location>
        <begin position="323"/>
        <end position="345"/>
    </location>
</feature>
<dbReference type="Pfam" id="PF01061">
    <property type="entry name" value="ABC2_membrane"/>
    <property type="match status" value="1"/>
</dbReference>
<feature type="domain" description="ABC-2 type transporter transmembrane" evidence="8">
    <location>
        <begin position="76"/>
        <end position="281"/>
    </location>
</feature>
<proteinExistence type="predicted"/>
<feature type="transmembrane region" description="Helical" evidence="7">
    <location>
        <begin position="206"/>
        <end position="229"/>
    </location>
</feature>
<dbReference type="GO" id="GO:0005886">
    <property type="term" value="C:plasma membrane"/>
    <property type="evidence" value="ECO:0007669"/>
    <property type="project" value="TreeGrafter"/>
</dbReference>
<feature type="compositionally biased region" description="Polar residues" evidence="6">
    <location>
        <begin position="7"/>
        <end position="16"/>
    </location>
</feature>
<dbReference type="InterPro" id="IPR050352">
    <property type="entry name" value="ABCG_transporters"/>
</dbReference>
<feature type="transmembrane region" description="Helical" evidence="7">
    <location>
        <begin position="128"/>
        <end position="149"/>
    </location>
</feature>
<evidence type="ECO:0000256" key="7">
    <source>
        <dbReference type="SAM" id="Phobius"/>
    </source>
</evidence>
<keyword evidence="3 7" id="KW-0812">Transmembrane</keyword>
<keyword evidence="2" id="KW-0813">Transport</keyword>
<keyword evidence="5 7" id="KW-0472">Membrane</keyword>
<dbReference type="EMBL" id="BMAW01131540">
    <property type="protein sequence ID" value="GFU39892.1"/>
    <property type="molecule type" value="Genomic_DNA"/>
</dbReference>
<evidence type="ECO:0000313" key="10">
    <source>
        <dbReference type="Proteomes" id="UP000887013"/>
    </source>
</evidence>
<feature type="transmembrane region" description="Helical" evidence="7">
    <location>
        <begin position="170"/>
        <end position="194"/>
    </location>
</feature>
<protein>
    <submittedName>
        <fullName evidence="9">ABC transporter G family member 21</fullName>
    </submittedName>
</protein>
<feature type="transmembrane region" description="Helical" evidence="7">
    <location>
        <begin position="236"/>
        <end position="255"/>
    </location>
</feature>
<evidence type="ECO:0000256" key="6">
    <source>
        <dbReference type="SAM" id="MobiDB-lite"/>
    </source>
</evidence>
<evidence type="ECO:0000256" key="1">
    <source>
        <dbReference type="ARBA" id="ARBA00004141"/>
    </source>
</evidence>
<feature type="non-terminal residue" evidence="9">
    <location>
        <position position="352"/>
    </location>
</feature>
<dbReference type="PANTHER" id="PTHR48041:SF63">
    <property type="entry name" value="EARLY GENE AT 23, ISOFORM C"/>
    <property type="match status" value="1"/>
</dbReference>
<accession>A0A8X6QUH6</accession>
<evidence type="ECO:0000256" key="3">
    <source>
        <dbReference type="ARBA" id="ARBA00022692"/>
    </source>
</evidence>
<evidence type="ECO:0000256" key="2">
    <source>
        <dbReference type="ARBA" id="ARBA00022448"/>
    </source>
</evidence>
<dbReference type="OrthoDB" id="66620at2759"/>
<keyword evidence="10" id="KW-1185">Reference proteome</keyword>
<dbReference type="PANTHER" id="PTHR48041">
    <property type="entry name" value="ABC TRANSPORTER G FAMILY MEMBER 28"/>
    <property type="match status" value="1"/>
</dbReference>
<reference evidence="9" key="1">
    <citation type="submission" date="2020-08" db="EMBL/GenBank/DDBJ databases">
        <title>Multicomponent nature underlies the extraordinary mechanical properties of spider dragline silk.</title>
        <authorList>
            <person name="Kono N."/>
            <person name="Nakamura H."/>
            <person name="Mori M."/>
            <person name="Yoshida Y."/>
            <person name="Ohtoshi R."/>
            <person name="Malay A.D."/>
            <person name="Moran D.A.P."/>
            <person name="Tomita M."/>
            <person name="Numata K."/>
            <person name="Arakawa K."/>
        </authorList>
    </citation>
    <scope>NUCLEOTIDE SEQUENCE</scope>
</reference>
<comment type="caution">
    <text evidence="9">The sequence shown here is derived from an EMBL/GenBank/DDBJ whole genome shotgun (WGS) entry which is preliminary data.</text>
</comment>
<evidence type="ECO:0000259" key="8">
    <source>
        <dbReference type="Pfam" id="PF01061"/>
    </source>
</evidence>
<evidence type="ECO:0000313" key="9">
    <source>
        <dbReference type="EMBL" id="GFU39892.1"/>
    </source>
</evidence>
<dbReference type="Proteomes" id="UP000887013">
    <property type="component" value="Unassembled WGS sequence"/>
</dbReference>
<feature type="region of interest" description="Disordered" evidence="6">
    <location>
        <begin position="1"/>
        <end position="49"/>
    </location>
</feature>
<name>A0A8X6QUH6_NEPPI</name>
<organism evidence="9 10">
    <name type="scientific">Nephila pilipes</name>
    <name type="common">Giant wood spider</name>
    <name type="synonym">Nephila maculata</name>
    <dbReference type="NCBI Taxonomy" id="299642"/>
    <lineage>
        <taxon>Eukaryota</taxon>
        <taxon>Metazoa</taxon>
        <taxon>Ecdysozoa</taxon>
        <taxon>Arthropoda</taxon>
        <taxon>Chelicerata</taxon>
        <taxon>Arachnida</taxon>
        <taxon>Araneae</taxon>
        <taxon>Araneomorphae</taxon>
        <taxon>Entelegynae</taxon>
        <taxon>Araneoidea</taxon>
        <taxon>Nephilidae</taxon>
        <taxon>Nephila</taxon>
    </lineage>
</organism>
<comment type="subcellular location">
    <subcellularLocation>
        <location evidence="1">Membrane</location>
        <topology evidence="1">Multi-pass membrane protein</topology>
    </subcellularLocation>
</comment>
<keyword evidence="4 7" id="KW-1133">Transmembrane helix</keyword>
<gene>
    <name evidence="9" type="primary">ABCG21</name>
    <name evidence="9" type="ORF">NPIL_510551</name>
</gene>